<reference evidence="1 2" key="1">
    <citation type="journal article" date="1998" name="Virology">
        <title>The DNA sequence of the RK strain of human herpesvirus 7.</title>
        <authorList>
            <person name="Megaw A.G."/>
            <person name="Rapaport D."/>
            <person name="Avidor B."/>
            <person name="Frenkel N."/>
            <person name="Davison A.J."/>
        </authorList>
    </citation>
    <scope>NUCLEOTIDE SEQUENCE [LARGE SCALE GENOMIC DNA]</scope>
    <source>
        <strain evidence="1 2">RK</strain>
    </source>
</reference>
<dbReference type="KEGG" id="vg:3289467"/>
<dbReference type="InterPro" id="IPR010302">
    <property type="entry name" value="UL27-like_protein_herpesevirus"/>
</dbReference>
<organismHost>
    <name type="scientific">Homo sapiens</name>
    <name type="common">Human</name>
    <dbReference type="NCBI Taxonomy" id="9606"/>
</organismHost>
<name>O56270_HHV7R</name>
<dbReference type="Proteomes" id="UP000098510">
    <property type="component" value="Segment"/>
</dbReference>
<dbReference type="Pfam" id="PF05999">
    <property type="entry name" value="Herpes_U5"/>
    <property type="match status" value="1"/>
</dbReference>
<protein>
    <submittedName>
        <fullName evidence="1">U7</fullName>
    </submittedName>
</protein>
<evidence type="ECO:0000313" key="1">
    <source>
        <dbReference type="EMBL" id="AAC40723.2"/>
    </source>
</evidence>
<dbReference type="InterPro" id="IPR003360">
    <property type="entry name" value="US22-like"/>
</dbReference>
<dbReference type="Pfam" id="PF02393">
    <property type="entry name" value="US22"/>
    <property type="match status" value="3"/>
</dbReference>
<dbReference type="RefSeq" id="YP_073749.2">
    <property type="nucleotide sequence ID" value="NC_001716.2"/>
</dbReference>
<gene>
    <name evidence="1" type="primary">U7</name>
</gene>
<accession>O56270</accession>
<organism evidence="1 2">
    <name type="scientific">Human herpesvirus 7 (strain RK)</name>
    <name type="common">HHV-7</name>
    <name type="synonym">Human T lymphotropic virus</name>
    <dbReference type="NCBI Taxonomy" id="262398"/>
    <lineage>
        <taxon>Viruses</taxon>
        <taxon>Duplodnaviria</taxon>
        <taxon>Heunggongvirae</taxon>
        <taxon>Peploviricota</taxon>
        <taxon>Herviviricetes</taxon>
        <taxon>Herpesvirales</taxon>
        <taxon>Orthoherpesviridae</taxon>
        <taxon>Betaherpesvirinae</taxon>
        <taxon>Roseolovirus</taxon>
        <taxon>Roseolovirus humanbeta7</taxon>
        <taxon>Human betaherpesvirus 7</taxon>
    </lineage>
</organism>
<keyword evidence="2" id="KW-1185">Reference proteome</keyword>
<dbReference type="EMBL" id="AF037218">
    <property type="protein sequence ID" value="AAC40723.2"/>
    <property type="molecule type" value="Genomic_DNA"/>
</dbReference>
<sequence length="1232" mass="141936">MKNFETMAEQYKTLPCVGQLNDGLLRELKNLCRFTDFPGIRLLTERHRNECLSLIWPKNLWLRLAQPVDVAGYSEQQLAELNDHYQGFKENLCLIGAIQIGRKDVPIFVGKSSRIFCHDLEDDVLYYIAEDFDKFVRFGILGTNVITCSEPVYTRFYYDGPKFEKLETLKDLGLLQEPLNLNSSLRFNRKTALALKALRRNYISMLSELDELARCKTLAEIEHFVSINTGLKLRLETPIFTALILQDRKNIHCGTSDQKRFEEQEALFEKVVVLGFLNISAEDYGLRPILCIGETGAIYYYDWIDKVLTRIADCLLTFARIGFARYCGDFGYDKIGKVTARFGRLSTLGSAPVQQYSWYLKIVPVCNDVCIEPTPDLPSFDFAVELLLSSYGEGMEIVRNGIKCCLAWPPNYVLIFGEFYHFKCRRSVITYDWSNLVGADEFLCAVGYAHPNYREPDPDFDPFVMYCSSNKMLALDTVTDELYIIAESPAHFCSIGLRNFPPFARIELDIELDRLWYGETKCSGEEFVLLQKNIPALKNFVNRQCGQKIRIDAFQNFDLSFCSSNDIHYITGSGILEKILRRKYVVIGTCARCQVEPNCRAVILLGPNFHIYVYCDNKINKVARSIREFIRRGFEELLYKERYALNWHDDSLIYVSESEAENLNRMLNGESPILRKKPRHMYPRCDRLLKNMPSILFAVHSSEISNPLVQSVTKFLHPIIIPNGDTELKYIVPVTESRLINGLQASAAGRFGIKGLRLCSDGVIWNRLIDYEYEMFKYPSTFTRADKFLLQLRDLKFMEDFDPKWQCITKLAAVGFYSGASLFNLGAKPGIGYWCRYLCEYLSMLFFKLDGKLKELSKESKQKLGGFSCAFWSESFKTEMQNKTESFFRRDFFDRFQLYLLEHFLLFCGCEECRYNFFRFKNVGTMKKNPGSVKLHFFPALGKIDLPIFPHLSEKYSNLSMFVAKDLCLSFIEGQIEHSRFPISVTVDMGQDKRNLLNILSNIVFLLFIIQTLNSVLFTELKMYYDVYLDELKNLESSMECEMKLGSKGCMNNIVYFNMLKQVKDIVRNPGTSSNFIFNCLEVIKMSFEIPYYKNYDETNFMESFYLHHLYIQRQPAKHTDLVAANNLAPGFFIVNAKEKSFIDVLERSIVNIEAEYLSNTKNINGAMALFFSGLKYFGNFGNGNFQTSPEKDVRAVGYKLGGLDKIQNDLCYFANVETLACVGVDASDGNE</sequence>
<evidence type="ECO:0000313" key="2">
    <source>
        <dbReference type="Proteomes" id="UP000098510"/>
    </source>
</evidence>
<dbReference type="GeneID" id="3289467"/>
<proteinExistence type="predicted"/>